<keyword evidence="1" id="KW-0732">Signal</keyword>
<dbReference type="Gene3D" id="3.20.20.80">
    <property type="entry name" value="Glycosidases"/>
    <property type="match status" value="1"/>
</dbReference>
<reference evidence="2 3" key="1">
    <citation type="journal article" date="2016" name="Genome Announc.">
        <title>Draft Genome Sequence of Planomonospora sphaerica JCM9374, a Rare Actinomycete.</title>
        <authorList>
            <person name="Dohra H."/>
            <person name="Suzuki T."/>
            <person name="Inoue Y."/>
            <person name="Kodani S."/>
        </authorList>
    </citation>
    <scope>NUCLEOTIDE SEQUENCE [LARGE SCALE GENOMIC DNA]</scope>
    <source>
        <strain evidence="2 3">JCM 9374</strain>
    </source>
</reference>
<comment type="caution">
    <text evidence="2">The sequence shown here is derived from an EMBL/GenBank/DDBJ whole genome shotgun (WGS) entry which is preliminary data.</text>
</comment>
<dbReference type="RefSeq" id="WP_068896889.1">
    <property type="nucleotide sequence ID" value="NZ_BDCX01000005.1"/>
</dbReference>
<evidence type="ECO:0000256" key="1">
    <source>
        <dbReference type="SAM" id="SignalP"/>
    </source>
</evidence>
<dbReference type="OrthoDB" id="3681635at2"/>
<keyword evidence="3" id="KW-1185">Reference proteome</keyword>
<dbReference type="SUPFAM" id="SSF51445">
    <property type="entry name" value="(Trans)glycosidases"/>
    <property type="match status" value="1"/>
</dbReference>
<feature type="chain" id="PRO_5039508976" evidence="1">
    <location>
        <begin position="34"/>
        <end position="339"/>
    </location>
</feature>
<proteinExistence type="predicted"/>
<dbReference type="InterPro" id="IPR017853">
    <property type="entry name" value="GH"/>
</dbReference>
<reference evidence="3" key="2">
    <citation type="submission" date="2016-04" db="EMBL/GenBank/DDBJ databases">
        <title>Planomonospora sphaerica JCM9374 whole genome shotgun sequence.</title>
        <authorList>
            <person name="Suzuki T."/>
            <person name="Dohra H."/>
            <person name="Kodani S."/>
        </authorList>
    </citation>
    <scope>NUCLEOTIDE SEQUENCE [LARGE SCALE GENOMIC DNA]</scope>
    <source>
        <strain evidence="3">JCM 9374</strain>
    </source>
</reference>
<name>A0A161LJT1_9ACTN</name>
<gene>
    <name evidence="2" type="ORF">PS9374_02437</name>
</gene>
<feature type="signal peptide" evidence="1">
    <location>
        <begin position="1"/>
        <end position="33"/>
    </location>
</feature>
<dbReference type="EMBL" id="BDCX01000005">
    <property type="protein sequence ID" value="GAT66785.1"/>
    <property type="molecule type" value="Genomic_DNA"/>
</dbReference>
<organism evidence="2 3">
    <name type="scientific">Planomonospora sphaerica</name>
    <dbReference type="NCBI Taxonomy" id="161355"/>
    <lineage>
        <taxon>Bacteria</taxon>
        <taxon>Bacillati</taxon>
        <taxon>Actinomycetota</taxon>
        <taxon>Actinomycetes</taxon>
        <taxon>Streptosporangiales</taxon>
        <taxon>Streptosporangiaceae</taxon>
        <taxon>Planomonospora</taxon>
    </lineage>
</organism>
<dbReference type="Proteomes" id="UP000077701">
    <property type="component" value="Unassembled WGS sequence"/>
</dbReference>
<accession>A0A161LJT1</accession>
<evidence type="ECO:0000313" key="3">
    <source>
        <dbReference type="Proteomes" id="UP000077701"/>
    </source>
</evidence>
<sequence>MTKFRLAEKITVRRCLRVLAAVTAVLLALPSMAAAFFWIQFAGTPASWARSTGHDALWLGHAWVDGRRTEADVKALAVRLRGTGIRDVYVHAGPFDFDGGLPPAKYPNARDLLRWWRAELPDVRVSAWLGQKVNGGRLDLGDPAARQRVLDGARDVMAAGFDGVHYNFEPVTSGDADFLDLLDRTRPLVGDGLLSTSTPQIEPLPGLRPVSRAVIGHDKYWLRDYFGEVVARTDQVAIMTYDSYLPLGSLYGGYVVQQGEIALELVPEGKTLLLGAPAYHDHGFPWGDAAESVAAAAEGARLALTHRGRPRERFGLALYVDFAATDEDWAEYAGSWYRP</sequence>
<evidence type="ECO:0000313" key="2">
    <source>
        <dbReference type="EMBL" id="GAT66785.1"/>
    </source>
</evidence>
<protein>
    <submittedName>
        <fullName evidence="2">Membrane protein</fullName>
    </submittedName>
</protein>
<dbReference type="STRING" id="161355.PS9374_02437"/>
<dbReference type="AlphaFoldDB" id="A0A161LJT1"/>